<dbReference type="PANTHER" id="PTHR15885">
    <property type="entry name" value="COILED-COIL DOMAIN-CONTAINING PROTEIN 174"/>
    <property type="match status" value="1"/>
</dbReference>
<dbReference type="Proteomes" id="UP000053259">
    <property type="component" value="Unassembled WGS sequence"/>
</dbReference>
<evidence type="ECO:0000256" key="2">
    <source>
        <dbReference type="SAM" id="MobiDB-lite"/>
    </source>
</evidence>
<dbReference type="HOGENOM" id="CLU_054813_0_0_1"/>
<organism evidence="3 4">
    <name type="scientific">Verruconis gallopava</name>
    <dbReference type="NCBI Taxonomy" id="253628"/>
    <lineage>
        <taxon>Eukaryota</taxon>
        <taxon>Fungi</taxon>
        <taxon>Dikarya</taxon>
        <taxon>Ascomycota</taxon>
        <taxon>Pezizomycotina</taxon>
        <taxon>Dothideomycetes</taxon>
        <taxon>Pleosporomycetidae</taxon>
        <taxon>Venturiales</taxon>
        <taxon>Sympoventuriaceae</taxon>
        <taxon>Verruconis</taxon>
    </lineage>
</organism>
<feature type="compositionally biased region" description="Basic and acidic residues" evidence="2">
    <location>
        <begin position="336"/>
        <end position="355"/>
    </location>
</feature>
<dbReference type="RefSeq" id="XP_016218181.1">
    <property type="nucleotide sequence ID" value="XM_016354086.1"/>
</dbReference>
<sequence>MHSKDAHLYGVPKPKKAPGKDMSSSSSSLAFTSQLSSLIASGKDARERTAPARPRPKKDDIFSVHNRNAKKRALKDLDEVDFAQRHSTSSEAVDEATWRRAKRKMEEKARLYAAMKRGDIEDLEDKYAVDFDRKWAEAQEAGGDATSSTDDEDEDEAPSDGEELVDYVDEFGRNRRGTRAQAERAARRQQTQAANAADDRFTARPSMPAQLIYGDTIQSAAFDPDAGVAERMAALAAKRDAATTPPPETHFDARHEVRTRGAGFMPFSADAEERKREMEALEAQRRETEAQRAEAARRKEERRREVEERRRKIQERRTAKKTDRFLKELLGELEEKEIKTKDEDGDVKKEPDMASHEPVVST</sequence>
<evidence type="ECO:0000313" key="3">
    <source>
        <dbReference type="EMBL" id="KIW08312.1"/>
    </source>
</evidence>
<dbReference type="VEuPathDB" id="FungiDB:PV09_01231"/>
<dbReference type="STRING" id="253628.A0A0D1Z5R7"/>
<dbReference type="InParanoid" id="A0A0D1Z5R7"/>
<evidence type="ECO:0000256" key="1">
    <source>
        <dbReference type="ARBA" id="ARBA00023054"/>
    </source>
</evidence>
<protein>
    <submittedName>
        <fullName evidence="3">Uncharacterized protein</fullName>
    </submittedName>
</protein>
<accession>A0A0D1Z5R7</accession>
<name>A0A0D1Z5R7_9PEZI</name>
<dbReference type="AlphaFoldDB" id="A0A0D1Z5R7"/>
<gene>
    <name evidence="3" type="ORF">PV09_01231</name>
</gene>
<dbReference type="PANTHER" id="PTHR15885:SF1">
    <property type="entry name" value="COILED-COIL DOMAIN-CONTAINING PROTEIN 174"/>
    <property type="match status" value="1"/>
</dbReference>
<feature type="compositionally biased region" description="Acidic residues" evidence="2">
    <location>
        <begin position="149"/>
        <end position="169"/>
    </location>
</feature>
<feature type="region of interest" description="Disordered" evidence="2">
    <location>
        <begin position="1"/>
        <end position="66"/>
    </location>
</feature>
<feature type="region of interest" description="Disordered" evidence="2">
    <location>
        <begin position="138"/>
        <end position="204"/>
    </location>
</feature>
<dbReference type="Pfam" id="PF13300">
    <property type="entry name" value="DUF4078"/>
    <property type="match status" value="1"/>
</dbReference>
<feature type="region of interest" description="Disordered" evidence="2">
    <location>
        <begin position="259"/>
        <end position="362"/>
    </location>
</feature>
<keyword evidence="4" id="KW-1185">Reference proteome</keyword>
<dbReference type="OrthoDB" id="333551at2759"/>
<feature type="compositionally biased region" description="Basic and acidic residues" evidence="2">
    <location>
        <begin position="271"/>
        <end position="330"/>
    </location>
</feature>
<keyword evidence="1" id="KW-0175">Coiled coil</keyword>
<dbReference type="GO" id="GO:0005634">
    <property type="term" value="C:nucleus"/>
    <property type="evidence" value="ECO:0007669"/>
    <property type="project" value="TreeGrafter"/>
</dbReference>
<dbReference type="InterPro" id="IPR025066">
    <property type="entry name" value="CCDC174-like"/>
</dbReference>
<feature type="compositionally biased region" description="Low complexity" evidence="2">
    <location>
        <begin position="23"/>
        <end position="38"/>
    </location>
</feature>
<dbReference type="EMBL" id="KN847531">
    <property type="protein sequence ID" value="KIW08312.1"/>
    <property type="molecule type" value="Genomic_DNA"/>
</dbReference>
<proteinExistence type="predicted"/>
<reference evidence="3 4" key="1">
    <citation type="submission" date="2015-01" db="EMBL/GenBank/DDBJ databases">
        <title>The Genome Sequence of Ochroconis gallopava CBS43764.</title>
        <authorList>
            <consortium name="The Broad Institute Genomics Platform"/>
            <person name="Cuomo C."/>
            <person name="de Hoog S."/>
            <person name="Gorbushina A."/>
            <person name="Stielow B."/>
            <person name="Teixiera M."/>
            <person name="Abouelleil A."/>
            <person name="Chapman S.B."/>
            <person name="Priest M."/>
            <person name="Young S.K."/>
            <person name="Wortman J."/>
            <person name="Nusbaum C."/>
            <person name="Birren B."/>
        </authorList>
    </citation>
    <scope>NUCLEOTIDE SEQUENCE [LARGE SCALE GENOMIC DNA]</scope>
    <source>
        <strain evidence="3 4">CBS 43764</strain>
    </source>
</reference>
<dbReference type="GeneID" id="27309204"/>
<evidence type="ECO:0000313" key="4">
    <source>
        <dbReference type="Proteomes" id="UP000053259"/>
    </source>
</evidence>